<reference evidence="2 3" key="1">
    <citation type="journal article" date="2020" name="G3 (Bethesda)">
        <title>Improved Reference Genome for Cyclotella cryptica CCMP332, a Model for Cell Wall Morphogenesis, Salinity Adaptation, and Lipid Production in Diatoms (Bacillariophyta).</title>
        <authorList>
            <person name="Roberts W.R."/>
            <person name="Downey K.M."/>
            <person name="Ruck E.C."/>
            <person name="Traller J.C."/>
            <person name="Alverson A.J."/>
        </authorList>
    </citation>
    <scope>NUCLEOTIDE SEQUENCE [LARGE SCALE GENOMIC DNA]</scope>
    <source>
        <strain evidence="2 3">CCMP332</strain>
    </source>
</reference>
<keyword evidence="1" id="KW-0812">Transmembrane</keyword>
<feature type="transmembrane region" description="Helical" evidence="1">
    <location>
        <begin position="177"/>
        <end position="198"/>
    </location>
</feature>
<feature type="transmembrane region" description="Helical" evidence="1">
    <location>
        <begin position="82"/>
        <end position="101"/>
    </location>
</feature>
<evidence type="ECO:0000256" key="1">
    <source>
        <dbReference type="SAM" id="Phobius"/>
    </source>
</evidence>
<dbReference type="Proteomes" id="UP001516023">
    <property type="component" value="Unassembled WGS sequence"/>
</dbReference>
<keyword evidence="1" id="KW-0472">Membrane</keyword>
<feature type="transmembrane region" description="Helical" evidence="1">
    <location>
        <begin position="107"/>
        <end position="128"/>
    </location>
</feature>
<proteinExistence type="predicted"/>
<evidence type="ECO:0000313" key="3">
    <source>
        <dbReference type="Proteomes" id="UP001516023"/>
    </source>
</evidence>
<accession>A0ABD3P6E6</accession>
<dbReference type="EMBL" id="JABMIG020000297">
    <property type="protein sequence ID" value="KAL3782100.1"/>
    <property type="molecule type" value="Genomic_DNA"/>
</dbReference>
<keyword evidence="3" id="KW-1185">Reference proteome</keyword>
<feature type="transmembrane region" description="Helical" evidence="1">
    <location>
        <begin position="135"/>
        <end position="162"/>
    </location>
</feature>
<sequence length="231" mass="25620">MVAALSSVTTYLSVALCDGSSRKLIAGWWGFISFPSVVHLCSGCNRTFNMGFIELNCQSSHLLATQLPTVSSFTFCDIKHRYTILFISIIQISVAMWAMSSRGGTEAFISLWSSIVLLMLCIGGTIIMRKFQSSVFVGFFMGSVVAASQMFLMLFLIIFAYIEDRLNYDLPVDGERLTGFLFLIQSIMLGSFAAILAAHRSEILDQKVSLEEEENGASKYEAPKPRQRTVV</sequence>
<comment type="caution">
    <text evidence="2">The sequence shown here is derived from an EMBL/GenBank/DDBJ whole genome shotgun (WGS) entry which is preliminary data.</text>
</comment>
<protein>
    <submittedName>
        <fullName evidence="2">Uncharacterized protein</fullName>
    </submittedName>
</protein>
<dbReference type="AlphaFoldDB" id="A0ABD3P6E6"/>
<name>A0ABD3P6E6_9STRA</name>
<evidence type="ECO:0000313" key="2">
    <source>
        <dbReference type="EMBL" id="KAL3782100.1"/>
    </source>
</evidence>
<organism evidence="2 3">
    <name type="scientific">Cyclotella cryptica</name>
    <dbReference type="NCBI Taxonomy" id="29204"/>
    <lineage>
        <taxon>Eukaryota</taxon>
        <taxon>Sar</taxon>
        <taxon>Stramenopiles</taxon>
        <taxon>Ochrophyta</taxon>
        <taxon>Bacillariophyta</taxon>
        <taxon>Coscinodiscophyceae</taxon>
        <taxon>Thalassiosirophycidae</taxon>
        <taxon>Stephanodiscales</taxon>
        <taxon>Stephanodiscaceae</taxon>
        <taxon>Cyclotella</taxon>
    </lineage>
</organism>
<keyword evidence="1" id="KW-1133">Transmembrane helix</keyword>
<gene>
    <name evidence="2" type="ORF">HJC23_003548</name>
</gene>